<comment type="caution">
    <text evidence="3">The sequence shown here is derived from an EMBL/GenBank/DDBJ whole genome shotgun (WGS) entry which is preliminary data.</text>
</comment>
<evidence type="ECO:0000313" key="3">
    <source>
        <dbReference type="EMBL" id="MDP5227291.1"/>
    </source>
</evidence>
<evidence type="ECO:0000256" key="1">
    <source>
        <dbReference type="SAM" id="MobiDB-lite"/>
    </source>
</evidence>
<accession>A0ABT9INY0</accession>
<feature type="domain" description="Tetratrico peptide repeat group 5" evidence="2">
    <location>
        <begin position="42"/>
        <end position="156"/>
    </location>
</feature>
<protein>
    <submittedName>
        <fullName evidence="3">Tetratricopeptide repeat protein</fullName>
    </submittedName>
</protein>
<dbReference type="SUPFAM" id="SSF48452">
    <property type="entry name" value="TPR-like"/>
    <property type="match status" value="1"/>
</dbReference>
<dbReference type="Proteomes" id="UP001232725">
    <property type="component" value="Unassembled WGS sequence"/>
</dbReference>
<evidence type="ECO:0000313" key="4">
    <source>
        <dbReference type="Proteomes" id="UP001232725"/>
    </source>
</evidence>
<proteinExistence type="predicted"/>
<dbReference type="RefSeq" id="WP_305996346.1">
    <property type="nucleotide sequence ID" value="NZ_JAVALS010000005.1"/>
</dbReference>
<organism evidence="3 4">
    <name type="scientific">Arthrobacter horti</name>
    <dbReference type="NCBI Taxonomy" id="3068273"/>
    <lineage>
        <taxon>Bacteria</taxon>
        <taxon>Bacillati</taxon>
        <taxon>Actinomycetota</taxon>
        <taxon>Actinomycetes</taxon>
        <taxon>Micrococcales</taxon>
        <taxon>Micrococcaceae</taxon>
        <taxon>Arthrobacter</taxon>
    </lineage>
</organism>
<name>A0ABT9INY0_9MICC</name>
<dbReference type="InterPro" id="IPR011990">
    <property type="entry name" value="TPR-like_helical_dom_sf"/>
</dbReference>
<dbReference type="Gene3D" id="1.25.40.10">
    <property type="entry name" value="Tetratricopeptide repeat domain"/>
    <property type="match status" value="1"/>
</dbReference>
<dbReference type="InterPro" id="IPR041656">
    <property type="entry name" value="TPR_5"/>
</dbReference>
<feature type="compositionally biased region" description="Basic and acidic residues" evidence="1">
    <location>
        <begin position="193"/>
        <end position="208"/>
    </location>
</feature>
<feature type="region of interest" description="Disordered" evidence="1">
    <location>
        <begin position="147"/>
        <end position="208"/>
    </location>
</feature>
<evidence type="ECO:0000259" key="2">
    <source>
        <dbReference type="Pfam" id="PF12688"/>
    </source>
</evidence>
<reference evidence="3 4" key="1">
    <citation type="submission" date="2023-08" db="EMBL/GenBank/DDBJ databases">
        <title>Arthrobacter horti sp. nov., isolated from forest soil.</title>
        <authorList>
            <person name="Park M."/>
        </authorList>
    </citation>
    <scope>NUCLEOTIDE SEQUENCE [LARGE SCALE GENOMIC DNA]</scope>
    <source>
        <strain evidence="3 4">YJM1</strain>
    </source>
</reference>
<keyword evidence="4" id="KW-1185">Reference proteome</keyword>
<gene>
    <name evidence="3" type="ORF">Q9R02_09025</name>
</gene>
<sequence length="208" mass="22586">MSPGEWEAAVSELWSDAVLEPEDRIERMRALADQAPHPALGAFELGGVFDSGGREADADVQYAAAADLGLAGIDRARAAQLAIQHASTLRNLGRVDEALRMLRDAPAHESVGAAHAVFLALTLHSAGRKDEALRVSIEAIEPTRPRCNRSMRNYRSESRGSADRRGRTVEPRDHRSLRVSSAARPRVMPGRGDVGKADTRHGLARSRE</sequence>
<feature type="compositionally biased region" description="Basic and acidic residues" evidence="1">
    <location>
        <begin position="154"/>
        <end position="176"/>
    </location>
</feature>
<dbReference type="EMBL" id="JAVALS010000005">
    <property type="protein sequence ID" value="MDP5227291.1"/>
    <property type="molecule type" value="Genomic_DNA"/>
</dbReference>
<dbReference type="Pfam" id="PF12688">
    <property type="entry name" value="TPR_5"/>
    <property type="match status" value="1"/>
</dbReference>